<keyword evidence="7" id="KW-0508">mRNA splicing</keyword>
<keyword evidence="5" id="KW-0507">mRNA processing</keyword>
<feature type="compositionally biased region" description="Low complexity" evidence="11">
    <location>
        <begin position="131"/>
        <end position="144"/>
    </location>
</feature>
<dbReference type="GO" id="GO:0006397">
    <property type="term" value="P:mRNA processing"/>
    <property type="evidence" value="ECO:0007669"/>
    <property type="project" value="UniProtKB-KW"/>
</dbReference>
<dbReference type="GO" id="GO:0008380">
    <property type="term" value="P:RNA splicing"/>
    <property type="evidence" value="ECO:0007669"/>
    <property type="project" value="UniProtKB-KW"/>
</dbReference>
<feature type="compositionally biased region" description="Basic and acidic residues" evidence="11">
    <location>
        <begin position="182"/>
        <end position="197"/>
    </location>
</feature>
<evidence type="ECO:0000256" key="11">
    <source>
        <dbReference type="SAM" id="MobiDB-lite"/>
    </source>
</evidence>
<accession>A0AAV7AYH5</accession>
<proteinExistence type="inferred from homology"/>
<evidence type="ECO:0000256" key="10">
    <source>
        <dbReference type="ARBA" id="ARBA00045970"/>
    </source>
</evidence>
<feature type="region of interest" description="Disordered" evidence="11">
    <location>
        <begin position="118"/>
        <end position="261"/>
    </location>
</feature>
<keyword evidence="4" id="KW-0963">Cytoplasm</keyword>
<evidence type="ECO:0000256" key="8">
    <source>
        <dbReference type="ARBA" id="ARBA00023242"/>
    </source>
</evidence>
<dbReference type="GO" id="GO:0005737">
    <property type="term" value="C:cytoplasm"/>
    <property type="evidence" value="ECO:0007669"/>
    <property type="project" value="UniProtKB-SubCell"/>
</dbReference>
<feature type="compositionally biased region" description="Polar residues" evidence="11">
    <location>
        <begin position="198"/>
        <end position="209"/>
    </location>
</feature>
<evidence type="ECO:0000256" key="2">
    <source>
        <dbReference type="ARBA" id="ARBA00004496"/>
    </source>
</evidence>
<evidence type="ECO:0000256" key="4">
    <source>
        <dbReference type="ARBA" id="ARBA00022490"/>
    </source>
</evidence>
<comment type="subcellular location">
    <subcellularLocation>
        <location evidence="2">Cytoplasm</location>
    </subcellularLocation>
    <subcellularLocation>
        <location evidence="1">Nucleus</location>
    </subcellularLocation>
</comment>
<dbReference type="InterPro" id="IPR029338">
    <property type="entry name" value="TSSC4"/>
</dbReference>
<organism evidence="12 13">
    <name type="scientific">Engystomops pustulosus</name>
    <name type="common">Tungara frog</name>
    <name type="synonym">Physalaemus pustulosus</name>
    <dbReference type="NCBI Taxonomy" id="76066"/>
    <lineage>
        <taxon>Eukaryota</taxon>
        <taxon>Metazoa</taxon>
        <taxon>Chordata</taxon>
        <taxon>Craniata</taxon>
        <taxon>Vertebrata</taxon>
        <taxon>Euteleostomi</taxon>
        <taxon>Amphibia</taxon>
        <taxon>Batrachia</taxon>
        <taxon>Anura</taxon>
        <taxon>Neobatrachia</taxon>
        <taxon>Hyloidea</taxon>
        <taxon>Leptodactylidae</taxon>
        <taxon>Leiuperinae</taxon>
        <taxon>Engystomops</taxon>
    </lineage>
</organism>
<evidence type="ECO:0000256" key="7">
    <source>
        <dbReference type="ARBA" id="ARBA00023187"/>
    </source>
</evidence>
<comment type="similarity">
    <text evidence="3">Belongs to the TSSC4 family.</text>
</comment>
<dbReference type="PANTHER" id="PTHR13445:SF3">
    <property type="entry name" value="U5 SMALL NUCLEAR RIBONUCLEOPROTEIN TSSC4"/>
    <property type="match status" value="1"/>
</dbReference>
<feature type="compositionally biased region" description="Low complexity" evidence="11">
    <location>
        <begin position="27"/>
        <end position="36"/>
    </location>
</feature>
<evidence type="ECO:0000256" key="3">
    <source>
        <dbReference type="ARBA" id="ARBA00010362"/>
    </source>
</evidence>
<reference evidence="12" key="1">
    <citation type="thesis" date="2020" institute="ProQuest LLC" country="789 East Eisenhower Parkway, Ann Arbor, MI, USA">
        <title>Comparative Genomics and Chromosome Evolution.</title>
        <authorList>
            <person name="Mudd A.B."/>
        </authorList>
    </citation>
    <scope>NUCLEOTIDE SEQUENCE</scope>
    <source>
        <strain evidence="12">237g6f4</strain>
        <tissue evidence="12">Blood</tissue>
    </source>
</reference>
<evidence type="ECO:0000256" key="6">
    <source>
        <dbReference type="ARBA" id="ARBA00022728"/>
    </source>
</evidence>
<keyword evidence="13" id="KW-1185">Reference proteome</keyword>
<keyword evidence="8" id="KW-0539">Nucleus</keyword>
<sequence>MSESEGKDSPPKPFSAFAYESRKDPDTLSLSDSDPALSDEAEVTSLSPGEEEDDEEDTKAQGEQKPSVVPFTLKGTNMSFSQRSHDIFGGLLDVQKCSPLVQQSRKREATNMLDDIKEEISDGVSAEQEAPVKPTNKGPTTTKPRVPDYLAHPERWTKYSLENVPDTSERTNRNTALNFLNDLKHQKEAKEAPKETGSRSYNQDSSSSGEGRILFSKPTKKVQQSGDKKGTQPGSLDMSEALREEDTTEVPGEQAEAETLGFHEVKKRVRKNIRPKRVYEEEADDS</sequence>
<protein>
    <recommendedName>
        <fullName evidence="9">U5 small nuclear ribonucleoprotein TSSC4</fullName>
    </recommendedName>
</protein>
<evidence type="ECO:0000256" key="9">
    <source>
        <dbReference type="ARBA" id="ARBA00035304"/>
    </source>
</evidence>
<dbReference type="EMBL" id="WNYA01000007">
    <property type="protein sequence ID" value="KAG8563873.1"/>
    <property type="molecule type" value="Genomic_DNA"/>
</dbReference>
<feature type="region of interest" description="Disordered" evidence="11">
    <location>
        <begin position="1"/>
        <end position="73"/>
    </location>
</feature>
<name>A0AAV7AYH5_ENGPU</name>
<evidence type="ECO:0000256" key="5">
    <source>
        <dbReference type="ARBA" id="ARBA00022664"/>
    </source>
</evidence>
<gene>
    <name evidence="12" type="ORF">GDO81_016228</name>
</gene>
<dbReference type="GO" id="GO:0005681">
    <property type="term" value="C:spliceosomal complex"/>
    <property type="evidence" value="ECO:0007669"/>
    <property type="project" value="UniProtKB-KW"/>
</dbReference>
<evidence type="ECO:0000256" key="1">
    <source>
        <dbReference type="ARBA" id="ARBA00004123"/>
    </source>
</evidence>
<comment type="caution">
    <text evidence="12">The sequence shown here is derived from an EMBL/GenBank/DDBJ whole genome shotgun (WGS) entry which is preliminary data.</text>
</comment>
<dbReference type="Proteomes" id="UP000824782">
    <property type="component" value="Unassembled WGS sequence"/>
</dbReference>
<feature type="compositionally biased region" description="Basic and acidic residues" evidence="11">
    <location>
        <begin position="1"/>
        <end position="10"/>
    </location>
</feature>
<dbReference type="AlphaFoldDB" id="A0AAV7AYH5"/>
<evidence type="ECO:0000313" key="13">
    <source>
        <dbReference type="Proteomes" id="UP000824782"/>
    </source>
</evidence>
<keyword evidence="6" id="KW-0747">Spliceosome</keyword>
<comment type="function">
    <text evidence="10">Protein associated with the U5 snRNP, during its maturation and its post-splicing recycling and which is required for spliceosomal tri-snRNP complex assembly in the nucleus. Has a molecular sequestering activity and transiently hinders SNRNP200 binding sites for constitutive splicing factors that intervene later during the assembly of the spliceosome and splicing. Together with its molecular sequestering activity, may also function as a molecular adapter and placeholder, coordinating the assembly of the U5 snRNP and its association with the U4/U6 di-snRNP.</text>
</comment>
<evidence type="ECO:0000313" key="12">
    <source>
        <dbReference type="EMBL" id="KAG8563873.1"/>
    </source>
</evidence>
<dbReference type="PANTHER" id="PTHR13445">
    <property type="entry name" value="TUMOR SUPPRESSING SUBTRANSFERABLE CANDIDATE 4 TSSC4"/>
    <property type="match status" value="1"/>
</dbReference>
<dbReference type="Pfam" id="PF15264">
    <property type="entry name" value="TSSC4"/>
    <property type="match status" value="1"/>
</dbReference>